<dbReference type="STRING" id="646526.A0A1W0E735"/>
<feature type="repeat" description="TPR" evidence="3">
    <location>
        <begin position="332"/>
        <end position="365"/>
    </location>
</feature>
<dbReference type="Proteomes" id="UP000192758">
    <property type="component" value="Unassembled WGS sequence"/>
</dbReference>
<dbReference type="PROSITE" id="PS50005">
    <property type="entry name" value="TPR"/>
    <property type="match status" value="2"/>
</dbReference>
<dbReference type="VEuPathDB" id="MicrosporidiaDB:EHP00_1478"/>
<evidence type="ECO:0000256" key="2">
    <source>
        <dbReference type="ARBA" id="ARBA00038210"/>
    </source>
</evidence>
<dbReference type="Pfam" id="PF13432">
    <property type="entry name" value="TPR_16"/>
    <property type="match status" value="1"/>
</dbReference>
<evidence type="ECO:0000313" key="4">
    <source>
        <dbReference type="EMBL" id="OQS55065.1"/>
    </source>
</evidence>
<dbReference type="EMBL" id="MNPJ01000014">
    <property type="protein sequence ID" value="OQS55065.1"/>
    <property type="molecule type" value="Genomic_DNA"/>
</dbReference>
<sequence>MEIEKILLEIEECVKFREYETAIFYTLEISKTNPDYLLLAGILLYMHGEYSRCIAVLHEIDSNTSKYYKTLSFYHLKQYSLANKMLNTCSLKDDDYTGCLYLDSFLLTNAKHYFLLLQAKIKIQMGNAKEAVECALKSTEQRFLLPAVNILLENKIYSEEENVLEYGIGKYYSKISQMYLTNKEDEILPLTHHFIDSYFISKLVVFLFRREKVKKALEFYAFLRENDFAFIQEMDLISTFLWKHKKENLLGVLAKDLLETHSQSEKTWVVLANYYSFNNKIEKSAKCLEKSLLIKESAIALSTLGYEYTARNQTTKAKAYFEAALKMQLNSGKAYFGLGVAFDTAGRLEEAEKWFIKGIELEPYDSFIQTYLVRFYVSFKKYDEALKILKTFMNIGSLTIKQAINYMQSKINGFKETEELMALEFIEILETKGYHKQARALIKKVKVRTSSYFDKKNMLERGMNIAK</sequence>
<keyword evidence="1 3" id="KW-0802">TPR repeat</keyword>
<comment type="similarity">
    <text evidence="2">Belongs to the APC3/CDC27 family.</text>
</comment>
<feature type="repeat" description="TPR" evidence="3">
    <location>
        <begin position="298"/>
        <end position="331"/>
    </location>
</feature>
<name>A0A1W0E735_9MICR</name>
<evidence type="ECO:0000256" key="3">
    <source>
        <dbReference type="PROSITE-ProRule" id="PRU00339"/>
    </source>
</evidence>
<dbReference type="Gene3D" id="1.25.40.10">
    <property type="entry name" value="Tetratricopeptide repeat domain"/>
    <property type="match status" value="2"/>
</dbReference>
<dbReference type="GO" id="GO:0005680">
    <property type="term" value="C:anaphase-promoting complex"/>
    <property type="evidence" value="ECO:0007669"/>
    <property type="project" value="UniProtKB-ARBA"/>
</dbReference>
<dbReference type="SUPFAM" id="SSF48452">
    <property type="entry name" value="TPR-like"/>
    <property type="match status" value="2"/>
</dbReference>
<organism evidence="4 5">
    <name type="scientific">Ecytonucleospora hepatopenaei</name>
    <dbReference type="NCBI Taxonomy" id="646526"/>
    <lineage>
        <taxon>Eukaryota</taxon>
        <taxon>Fungi</taxon>
        <taxon>Fungi incertae sedis</taxon>
        <taxon>Microsporidia</taxon>
        <taxon>Enterocytozoonidae</taxon>
        <taxon>Ecytonucleospora</taxon>
    </lineage>
</organism>
<dbReference type="SMART" id="SM00028">
    <property type="entry name" value="TPR"/>
    <property type="match status" value="3"/>
</dbReference>
<dbReference type="PANTHER" id="PTHR12558:SF13">
    <property type="entry name" value="CELL DIVISION CYCLE PROTEIN 27 HOMOLOG"/>
    <property type="match status" value="1"/>
</dbReference>
<dbReference type="Pfam" id="PF13181">
    <property type="entry name" value="TPR_8"/>
    <property type="match status" value="1"/>
</dbReference>
<evidence type="ECO:0000256" key="1">
    <source>
        <dbReference type="ARBA" id="ARBA00022803"/>
    </source>
</evidence>
<reference evidence="4 5" key="1">
    <citation type="journal article" date="2017" name="Environ. Microbiol.">
        <title>Decay of the glycolytic pathway and adaptation to intranuclear parasitism within Enterocytozoonidae microsporidia.</title>
        <authorList>
            <person name="Wiredu Boakye D."/>
            <person name="Jaroenlak P."/>
            <person name="Prachumwat A."/>
            <person name="Williams T.A."/>
            <person name="Bateman K.S."/>
            <person name="Itsathitphaisarn O."/>
            <person name="Sritunyalucksana K."/>
            <person name="Paszkiewicz K.H."/>
            <person name="Moore K.A."/>
            <person name="Stentiford G.D."/>
            <person name="Williams B.A."/>
        </authorList>
    </citation>
    <scope>NUCLEOTIDE SEQUENCE [LARGE SCALE GENOMIC DNA]</scope>
    <source>
        <strain evidence="4 5">TH1</strain>
    </source>
</reference>
<dbReference type="InterPro" id="IPR011990">
    <property type="entry name" value="TPR-like_helical_dom_sf"/>
</dbReference>
<keyword evidence="5" id="KW-1185">Reference proteome</keyword>
<dbReference type="InterPro" id="IPR019734">
    <property type="entry name" value="TPR_rpt"/>
</dbReference>
<gene>
    <name evidence="4" type="primary">nuc2</name>
    <name evidence="4" type="ORF">EHP00_1478</name>
</gene>
<dbReference type="OrthoDB" id="10248520at2759"/>
<evidence type="ECO:0000313" key="5">
    <source>
        <dbReference type="Proteomes" id="UP000192758"/>
    </source>
</evidence>
<comment type="caution">
    <text evidence="4">The sequence shown here is derived from an EMBL/GenBank/DDBJ whole genome shotgun (WGS) entry which is preliminary data.</text>
</comment>
<dbReference type="PANTHER" id="PTHR12558">
    <property type="entry name" value="CELL DIVISION CYCLE 16,23,27"/>
    <property type="match status" value="1"/>
</dbReference>
<protein>
    <submittedName>
        <fullName evidence="4">Nuc2</fullName>
    </submittedName>
</protein>
<accession>A0A1W0E735</accession>
<dbReference type="AlphaFoldDB" id="A0A1W0E735"/>
<proteinExistence type="inferred from homology"/>